<evidence type="ECO:0000313" key="2">
    <source>
        <dbReference type="EMBL" id="KAA6414648.1"/>
    </source>
</evidence>
<dbReference type="GO" id="GO:0005634">
    <property type="term" value="C:nucleus"/>
    <property type="evidence" value="ECO:0007669"/>
    <property type="project" value="TreeGrafter"/>
</dbReference>
<organism evidence="2 3">
    <name type="scientific">Lasallia pustulata</name>
    <dbReference type="NCBI Taxonomy" id="136370"/>
    <lineage>
        <taxon>Eukaryota</taxon>
        <taxon>Fungi</taxon>
        <taxon>Dikarya</taxon>
        <taxon>Ascomycota</taxon>
        <taxon>Pezizomycotina</taxon>
        <taxon>Lecanoromycetes</taxon>
        <taxon>OSLEUM clade</taxon>
        <taxon>Umbilicariomycetidae</taxon>
        <taxon>Umbilicariales</taxon>
        <taxon>Umbilicariaceae</taxon>
        <taxon>Lasallia</taxon>
    </lineage>
</organism>
<dbReference type="PANTHER" id="PTHR13271:SF34">
    <property type="entry name" value="N-LYSINE METHYLTRANSFERASE SETD6"/>
    <property type="match status" value="1"/>
</dbReference>
<dbReference type="CDD" id="cd19180">
    <property type="entry name" value="SET_SpSET10-like"/>
    <property type="match status" value="1"/>
</dbReference>
<reference evidence="2 3" key="1">
    <citation type="submission" date="2019-09" db="EMBL/GenBank/DDBJ databases">
        <title>The hologenome of the rock-dwelling lichen Lasallia pustulata.</title>
        <authorList>
            <person name="Greshake Tzovaras B."/>
            <person name="Segers F."/>
            <person name="Bicker A."/>
            <person name="Dal Grande F."/>
            <person name="Otte J."/>
            <person name="Hankeln T."/>
            <person name="Schmitt I."/>
            <person name="Ebersberger I."/>
        </authorList>
    </citation>
    <scope>NUCLEOTIDE SEQUENCE [LARGE SCALE GENOMIC DNA]</scope>
    <source>
        <strain evidence="2">A1-1</strain>
    </source>
</reference>
<dbReference type="Proteomes" id="UP000324767">
    <property type="component" value="Unassembled WGS sequence"/>
</dbReference>
<dbReference type="InterPro" id="IPR044432">
    <property type="entry name" value="Set10/Efm1_SET"/>
</dbReference>
<accession>A0A5M8Q0E1</accession>
<dbReference type="InterPro" id="IPR050600">
    <property type="entry name" value="SETD3_SETD6_MTase"/>
</dbReference>
<dbReference type="AlphaFoldDB" id="A0A5M8Q0E1"/>
<evidence type="ECO:0000256" key="1">
    <source>
        <dbReference type="SAM" id="MobiDB-lite"/>
    </source>
</evidence>
<evidence type="ECO:0000313" key="3">
    <source>
        <dbReference type="Proteomes" id="UP000324767"/>
    </source>
</evidence>
<dbReference type="Gene3D" id="3.90.1410.10">
    <property type="entry name" value="set domain protein methyltransferase, domain 1"/>
    <property type="match status" value="1"/>
</dbReference>
<dbReference type="OrthoDB" id="42889at2759"/>
<dbReference type="SUPFAM" id="SSF82199">
    <property type="entry name" value="SET domain"/>
    <property type="match status" value="1"/>
</dbReference>
<evidence type="ECO:0008006" key="4">
    <source>
        <dbReference type="Google" id="ProtNLM"/>
    </source>
</evidence>
<protein>
    <recommendedName>
        <fullName evidence="4">SET domain-containing protein</fullName>
    </recommendedName>
</protein>
<dbReference type="EMBL" id="VXIT01000002">
    <property type="protein sequence ID" value="KAA6414648.1"/>
    <property type="molecule type" value="Genomic_DNA"/>
</dbReference>
<dbReference type="GO" id="GO:0016279">
    <property type="term" value="F:protein-lysine N-methyltransferase activity"/>
    <property type="evidence" value="ECO:0007669"/>
    <property type="project" value="InterPro"/>
</dbReference>
<dbReference type="InterPro" id="IPR046341">
    <property type="entry name" value="SET_dom_sf"/>
</dbReference>
<proteinExistence type="predicted"/>
<sequence>MAEEIGLGHTPSQGFSLAVRAEHGLSPGSCVVSCPKVLTFSYLNALSSEFSHGQNLAFPINFTRNVGPRVVVRFFLMEQYLLGEESFWWPYIDLLPSADKPEFLNTPMWYSEIDALWIRGTNLEQAVQDRERSWRAEYEEGLRQLLLEHENFYPGMLQRAKEGYSWNLYKWAATIMSSRSFPASCLTYVSTESTNFVDTNIRDRCQTRNSSVLLPVFDLANHHPDVRVTWEWNTTDCRLMIDERLEAGAQVYNNYGPKSNEELVMGYGFSLENNLTDQYALKMARRVSSRNVGFENRPEVDIHYIRLPSHRLGDYPNGISALTAFPQKLLDDISLIVANDRERPATSQKSEEGGINEWDNQITRNKVDVVCHLNMVIQKQTTGIVKWQEKLPESPQNEKQFHAARYRASQLHILNKVFDRLCDLLRDLSGQKSVGRDVQMVRLEYMLAESPPGFATDFRNALKIGLGTRQITKIRREGWADLVSTMWVCGLWVWNLGLDRDEKEELAEVAFNARIFRWLLFLRDTYWSSHLSRNKAQLDGRGGSTEAVDGDDSTIGSRGNPSSSNDGKASNSTELRMIAESYLGVVHAAAAGYPDSAFARPEWTVDFLAWGLKVVKDEGFMCPNLEGKEGDDAYDEYVLFMECGGDMAEDAVGTLGQGSCERYP</sequence>
<name>A0A5M8Q0E1_9LECA</name>
<feature type="compositionally biased region" description="Polar residues" evidence="1">
    <location>
        <begin position="554"/>
        <end position="571"/>
    </location>
</feature>
<dbReference type="PANTHER" id="PTHR13271">
    <property type="entry name" value="UNCHARACTERIZED PUTATIVE METHYLTRANSFERASE"/>
    <property type="match status" value="1"/>
</dbReference>
<gene>
    <name evidence="2" type="ORF">FRX48_01398</name>
</gene>
<comment type="caution">
    <text evidence="2">The sequence shown here is derived from an EMBL/GenBank/DDBJ whole genome shotgun (WGS) entry which is preliminary data.</text>
</comment>
<feature type="region of interest" description="Disordered" evidence="1">
    <location>
        <begin position="536"/>
        <end position="571"/>
    </location>
</feature>